<dbReference type="SUPFAM" id="SSF51658">
    <property type="entry name" value="Xylose isomerase-like"/>
    <property type="match status" value="1"/>
</dbReference>
<dbReference type="Proteomes" id="UP000380867">
    <property type="component" value="Unassembled WGS sequence"/>
</dbReference>
<accession>A0A5M4FAJ8</accession>
<gene>
    <name evidence="2" type="ORF">ESP70_018885</name>
</gene>
<dbReference type="InterPro" id="IPR013022">
    <property type="entry name" value="Xyl_isomerase-like_TIM-brl"/>
</dbReference>
<name>A0A5M4FAJ8_9ACTN</name>
<evidence type="ECO:0000259" key="1">
    <source>
        <dbReference type="Pfam" id="PF01261"/>
    </source>
</evidence>
<evidence type="ECO:0000313" key="3">
    <source>
        <dbReference type="Proteomes" id="UP000380867"/>
    </source>
</evidence>
<proteinExistence type="predicted"/>
<dbReference type="Pfam" id="PF01261">
    <property type="entry name" value="AP_endonuc_2"/>
    <property type="match status" value="1"/>
</dbReference>
<dbReference type="Gene3D" id="3.20.20.150">
    <property type="entry name" value="Divalent-metal-dependent TIM barrel enzymes"/>
    <property type="match status" value="1"/>
</dbReference>
<comment type="caution">
    <text evidence="2">The sequence shown here is derived from an EMBL/GenBank/DDBJ whole genome shotgun (WGS) entry which is preliminary data.</text>
</comment>
<dbReference type="InterPro" id="IPR036237">
    <property type="entry name" value="Xyl_isomerase-like_sf"/>
</dbReference>
<dbReference type="RefSeq" id="WP_149690879.1">
    <property type="nucleotide sequence ID" value="NZ_SDPQ02000004.1"/>
</dbReference>
<sequence>MTDPTPPPQRWPLGVCRLAWTSDAATASVAAQRLGFDHLDLVGDDDPEGLALPVGIRMGPGPGRGWAWPAPAPHRDWDEMVARLRTVDEPRVEPWAGSLLGSDAAIHRLLDEVPGVRLVVDTGHVTQWGGDVLAFLPHADHVQLRQAALGVGQLPAAQGEVDVRGVLGALDSLDYSGLLSIEYFDLPHMGWPLDDPPRHAAELAEVVRPMLADLAAGREATA</sequence>
<dbReference type="GO" id="GO:0016853">
    <property type="term" value="F:isomerase activity"/>
    <property type="evidence" value="ECO:0007669"/>
    <property type="project" value="UniProtKB-KW"/>
</dbReference>
<feature type="domain" description="Xylose isomerase-like TIM barrel" evidence="1">
    <location>
        <begin position="75"/>
        <end position="206"/>
    </location>
</feature>
<reference evidence="2" key="1">
    <citation type="submission" date="2019-09" db="EMBL/GenBank/DDBJ databases">
        <authorList>
            <person name="Li J."/>
        </authorList>
    </citation>
    <scope>NUCLEOTIDE SEQUENCE [LARGE SCALE GENOMIC DNA]</scope>
    <source>
        <strain evidence="2">JCM 14732</strain>
    </source>
</reference>
<dbReference type="OrthoDB" id="104997at2"/>
<organism evidence="2 3">
    <name type="scientific">Aeromicrobium ginsengisoli</name>
    <dbReference type="NCBI Taxonomy" id="363867"/>
    <lineage>
        <taxon>Bacteria</taxon>
        <taxon>Bacillati</taxon>
        <taxon>Actinomycetota</taxon>
        <taxon>Actinomycetes</taxon>
        <taxon>Propionibacteriales</taxon>
        <taxon>Nocardioidaceae</taxon>
        <taxon>Aeromicrobium</taxon>
    </lineage>
</organism>
<dbReference type="AlphaFoldDB" id="A0A5M4FAJ8"/>
<keyword evidence="3" id="KW-1185">Reference proteome</keyword>
<evidence type="ECO:0000313" key="2">
    <source>
        <dbReference type="EMBL" id="KAA1394269.1"/>
    </source>
</evidence>
<keyword evidence="2" id="KW-0413">Isomerase</keyword>
<protein>
    <submittedName>
        <fullName evidence="2">Sugar phosphate isomerase/epimerase</fullName>
    </submittedName>
</protein>
<dbReference type="EMBL" id="SDPQ02000004">
    <property type="protein sequence ID" value="KAA1394269.1"/>
    <property type="molecule type" value="Genomic_DNA"/>
</dbReference>